<dbReference type="AlphaFoldDB" id="A0A1X7RZC8"/>
<evidence type="ECO:0000313" key="2">
    <source>
        <dbReference type="EMBL" id="SMQ52783.1"/>
    </source>
</evidence>
<sequence>MNESTSGDPYHDASIFASMYILNSQSLGTASSTPPVIPTGRSSPTMSNIDLMHFLQTQVLLYHILHDISARTEANDLANHISDMVGPEAWDLAEDLIEALLTGLRLDAEYDIAEVCQDVYSIACQYTAEPECASRLQRPLERLGTLYWELYTASEAALGRAPVPAFYPLSRLMGGPYSSAAEESEDRASGEENVDAGS</sequence>
<evidence type="ECO:0000313" key="3">
    <source>
        <dbReference type="Proteomes" id="UP000215127"/>
    </source>
</evidence>
<accession>A0A1X7RZC8</accession>
<dbReference type="EMBL" id="LT853698">
    <property type="protein sequence ID" value="SMQ52783.1"/>
    <property type="molecule type" value="Genomic_DNA"/>
</dbReference>
<keyword evidence="3" id="KW-1185">Reference proteome</keyword>
<gene>
    <name evidence="2" type="ORF">ZT3D7_G7936</name>
</gene>
<dbReference type="Proteomes" id="UP000215127">
    <property type="component" value="Chromosome 7"/>
</dbReference>
<proteinExistence type="predicted"/>
<evidence type="ECO:0000256" key="1">
    <source>
        <dbReference type="SAM" id="MobiDB-lite"/>
    </source>
</evidence>
<organism evidence="2 3">
    <name type="scientific">Zymoseptoria tritici (strain ST99CH_3D7)</name>
    <dbReference type="NCBI Taxonomy" id="1276538"/>
    <lineage>
        <taxon>Eukaryota</taxon>
        <taxon>Fungi</taxon>
        <taxon>Dikarya</taxon>
        <taxon>Ascomycota</taxon>
        <taxon>Pezizomycotina</taxon>
        <taxon>Dothideomycetes</taxon>
        <taxon>Dothideomycetidae</taxon>
        <taxon>Mycosphaerellales</taxon>
        <taxon>Mycosphaerellaceae</taxon>
        <taxon>Zymoseptoria</taxon>
    </lineage>
</organism>
<protein>
    <submittedName>
        <fullName evidence="2">Uncharacterized protein</fullName>
    </submittedName>
</protein>
<feature type="region of interest" description="Disordered" evidence="1">
    <location>
        <begin position="177"/>
        <end position="198"/>
    </location>
</feature>
<name>A0A1X7RZC8_ZYMT9</name>
<reference evidence="2 3" key="1">
    <citation type="submission" date="2016-06" db="EMBL/GenBank/DDBJ databases">
        <authorList>
            <person name="Kjaerup R.B."/>
            <person name="Dalgaard T.S."/>
            <person name="Juul-Madsen H.R."/>
        </authorList>
    </citation>
    <scope>NUCLEOTIDE SEQUENCE [LARGE SCALE GENOMIC DNA]</scope>
</reference>